<gene>
    <name evidence="3" type="ORF">Mal64_01930</name>
</gene>
<evidence type="ECO:0000256" key="1">
    <source>
        <dbReference type="ARBA" id="ARBA00022679"/>
    </source>
</evidence>
<dbReference type="Proteomes" id="UP000315440">
    <property type="component" value="Unassembled WGS sequence"/>
</dbReference>
<dbReference type="InterPro" id="IPR053201">
    <property type="entry name" value="Flavunoidine_N-MTase"/>
</dbReference>
<accession>A0A5C5ZQK3</accession>
<evidence type="ECO:0000313" key="3">
    <source>
        <dbReference type="EMBL" id="TWT89814.1"/>
    </source>
</evidence>
<feature type="domain" description="Post-SET" evidence="2">
    <location>
        <begin position="120"/>
        <end position="136"/>
    </location>
</feature>
<dbReference type="SUPFAM" id="SSF82199">
    <property type="entry name" value="SET domain"/>
    <property type="match status" value="1"/>
</dbReference>
<dbReference type="PANTHER" id="PTHR12350:SF19">
    <property type="entry name" value="SET DOMAIN-CONTAINING PROTEIN"/>
    <property type="match status" value="1"/>
</dbReference>
<organism evidence="3 4">
    <name type="scientific">Pseudobythopirellula maris</name>
    <dbReference type="NCBI Taxonomy" id="2527991"/>
    <lineage>
        <taxon>Bacteria</taxon>
        <taxon>Pseudomonadati</taxon>
        <taxon>Planctomycetota</taxon>
        <taxon>Planctomycetia</taxon>
        <taxon>Pirellulales</taxon>
        <taxon>Lacipirellulaceae</taxon>
        <taxon>Pseudobythopirellula</taxon>
    </lineage>
</organism>
<reference evidence="3 4" key="1">
    <citation type="submission" date="2019-02" db="EMBL/GenBank/DDBJ databases">
        <title>Deep-cultivation of Planctomycetes and their phenomic and genomic characterization uncovers novel biology.</title>
        <authorList>
            <person name="Wiegand S."/>
            <person name="Jogler M."/>
            <person name="Boedeker C."/>
            <person name="Pinto D."/>
            <person name="Vollmers J."/>
            <person name="Rivas-Marin E."/>
            <person name="Kohn T."/>
            <person name="Peeters S.H."/>
            <person name="Heuer A."/>
            <person name="Rast P."/>
            <person name="Oberbeckmann S."/>
            <person name="Bunk B."/>
            <person name="Jeske O."/>
            <person name="Meyerdierks A."/>
            <person name="Storesund J.E."/>
            <person name="Kallscheuer N."/>
            <person name="Luecker S."/>
            <person name="Lage O.M."/>
            <person name="Pohl T."/>
            <person name="Merkel B.J."/>
            <person name="Hornburger P."/>
            <person name="Mueller R.-W."/>
            <person name="Bruemmer F."/>
            <person name="Labrenz M."/>
            <person name="Spormann A.M."/>
            <person name="Op Den Camp H."/>
            <person name="Overmann J."/>
            <person name="Amann R."/>
            <person name="Jetten M.S.M."/>
            <person name="Mascher T."/>
            <person name="Medema M.H."/>
            <person name="Devos D.P."/>
            <person name="Kaster A.-K."/>
            <person name="Ovreas L."/>
            <person name="Rohde M."/>
            <person name="Galperin M.Y."/>
            <person name="Jogler C."/>
        </authorList>
    </citation>
    <scope>NUCLEOTIDE SEQUENCE [LARGE SCALE GENOMIC DNA]</scope>
    <source>
        <strain evidence="3 4">Mal64</strain>
    </source>
</reference>
<proteinExistence type="predicted"/>
<sequence length="148" mass="16280">MRMYPSFLPVVPGEPQSEDFDVVEVGDGRGFGLRVLRDFAAGEVLFRMNGVLRDYVTQYTLQVGPNAHLDDPHVAGKVLHCCEPNAMLDPQTRIYSAISDLRAGELVTMDYDTTEDRLYRAFECQCGAAGCRGYIAGRLVSAPMALTA</sequence>
<dbReference type="InterPro" id="IPR003616">
    <property type="entry name" value="Post-SET_dom"/>
</dbReference>
<name>A0A5C5ZQK3_9BACT</name>
<dbReference type="Gene3D" id="2.170.270.10">
    <property type="entry name" value="SET domain"/>
    <property type="match status" value="1"/>
</dbReference>
<keyword evidence="4" id="KW-1185">Reference proteome</keyword>
<evidence type="ECO:0000259" key="2">
    <source>
        <dbReference type="PROSITE" id="PS50868"/>
    </source>
</evidence>
<dbReference type="InterPro" id="IPR046341">
    <property type="entry name" value="SET_dom_sf"/>
</dbReference>
<comment type="caution">
    <text evidence="3">The sequence shown here is derived from an EMBL/GenBank/DDBJ whole genome shotgun (WGS) entry which is preliminary data.</text>
</comment>
<dbReference type="AlphaFoldDB" id="A0A5C5ZQK3"/>
<keyword evidence="1" id="KW-0808">Transferase</keyword>
<dbReference type="PANTHER" id="PTHR12350">
    <property type="entry name" value="HISTONE-LYSINE N-METHYLTRANSFERASE-RELATED"/>
    <property type="match status" value="1"/>
</dbReference>
<protein>
    <recommendedName>
        <fullName evidence="2">Post-SET domain-containing protein</fullName>
    </recommendedName>
</protein>
<dbReference type="EMBL" id="SJPQ01000001">
    <property type="protein sequence ID" value="TWT89814.1"/>
    <property type="molecule type" value="Genomic_DNA"/>
</dbReference>
<dbReference type="GO" id="GO:0016740">
    <property type="term" value="F:transferase activity"/>
    <property type="evidence" value="ECO:0007669"/>
    <property type="project" value="UniProtKB-KW"/>
</dbReference>
<dbReference type="PROSITE" id="PS50868">
    <property type="entry name" value="POST_SET"/>
    <property type="match status" value="1"/>
</dbReference>
<evidence type="ECO:0000313" key="4">
    <source>
        <dbReference type="Proteomes" id="UP000315440"/>
    </source>
</evidence>